<feature type="repeat" description="Solcar" evidence="9">
    <location>
        <begin position="9"/>
        <end position="101"/>
    </location>
</feature>
<reference evidence="11 12" key="1">
    <citation type="submission" date="2020-12" db="EMBL/GenBank/DDBJ databases">
        <title>Metabolic potential, ecology and presence of endohyphal bacteria is reflected in genomic diversity of Mucoromycotina.</title>
        <authorList>
            <person name="Muszewska A."/>
            <person name="Okrasinska A."/>
            <person name="Steczkiewicz K."/>
            <person name="Drgas O."/>
            <person name="Orlowska M."/>
            <person name="Perlinska-Lenart U."/>
            <person name="Aleksandrzak-Piekarczyk T."/>
            <person name="Szatraj K."/>
            <person name="Zielenkiewicz U."/>
            <person name="Pilsyk S."/>
            <person name="Malc E."/>
            <person name="Mieczkowski P."/>
            <person name="Kruszewska J.S."/>
            <person name="Biernat P."/>
            <person name="Pawlowska J."/>
        </authorList>
    </citation>
    <scope>NUCLEOTIDE SEQUENCE [LARGE SCALE GENOMIC DNA]</scope>
    <source>
        <strain evidence="11 12">CBS 142.35</strain>
    </source>
</reference>
<evidence type="ECO:0000256" key="5">
    <source>
        <dbReference type="ARBA" id="ARBA00022737"/>
    </source>
</evidence>
<keyword evidence="12" id="KW-1185">Reference proteome</keyword>
<dbReference type="Gene3D" id="1.50.40.10">
    <property type="entry name" value="Mitochondrial carrier domain"/>
    <property type="match status" value="1"/>
</dbReference>
<dbReference type="AlphaFoldDB" id="A0A8H7S8T9"/>
<evidence type="ECO:0000256" key="4">
    <source>
        <dbReference type="ARBA" id="ARBA00022692"/>
    </source>
</evidence>
<dbReference type="PANTHER" id="PTHR45788">
    <property type="entry name" value="SUCCINATE/FUMARATE MITOCHONDRIAL TRANSPORTER-RELATED"/>
    <property type="match status" value="1"/>
</dbReference>
<comment type="caution">
    <text evidence="11">The sequence shown here is derived from an EMBL/GenBank/DDBJ whole genome shotgun (WGS) entry which is preliminary data.</text>
</comment>
<dbReference type="GO" id="GO:0071913">
    <property type="term" value="F:citrate secondary active transmembrane transporter activity"/>
    <property type="evidence" value="ECO:0007669"/>
    <property type="project" value="TreeGrafter"/>
</dbReference>
<dbReference type="GO" id="GO:0031966">
    <property type="term" value="C:mitochondrial membrane"/>
    <property type="evidence" value="ECO:0007669"/>
    <property type="project" value="UniProtKB-SubCell"/>
</dbReference>
<evidence type="ECO:0000313" key="12">
    <source>
        <dbReference type="Proteomes" id="UP000646827"/>
    </source>
</evidence>
<name>A0A8H7S8T9_9FUNG</name>
<sequence>MASKDAKKKDPVFSLISGTIAGGVEGVITYPTEYVKTQLQLQAGGKLQPGEYRFKGPIDCLVTTFKQRGFFAIYTGVGALAIGNAAKAGVRFLTYDQIANQLRDKDGKLSGVRSLLAGLGAGMTEAALVVTPSETIKTKLIHDKNSQTPKYKGLIHGTSTIIKEEGFSGIYRGVGPVMARQGANSAVRFSCYSTFRSWLQEFSGKGPDAPLPSTYTFAAGAMAGIVTVYTTMPLDVVKTRMQGLDARNLYKNSVDCLIKVVKANGVFSLWKGTTPRLTRLIFSGGIVFTIYEQIYNGLTTFKK</sequence>
<accession>A0A8H7S8T9</accession>
<feature type="repeat" description="Solcar" evidence="9">
    <location>
        <begin position="211"/>
        <end position="297"/>
    </location>
</feature>
<keyword evidence="3 10" id="KW-0813">Transport</keyword>
<gene>
    <name evidence="11" type="ORF">INT45_009041</name>
</gene>
<evidence type="ECO:0000256" key="1">
    <source>
        <dbReference type="ARBA" id="ARBA00004225"/>
    </source>
</evidence>
<dbReference type="Proteomes" id="UP000646827">
    <property type="component" value="Unassembled WGS sequence"/>
</dbReference>
<dbReference type="Pfam" id="PF00153">
    <property type="entry name" value="Mito_carr"/>
    <property type="match status" value="3"/>
</dbReference>
<evidence type="ECO:0000313" key="11">
    <source>
        <dbReference type="EMBL" id="KAG2224726.1"/>
    </source>
</evidence>
<dbReference type="PANTHER" id="PTHR45788:SF4">
    <property type="entry name" value="TRICARBOXYLATE TRANSPORT PROTEIN, MITOCHONDRIAL"/>
    <property type="match status" value="1"/>
</dbReference>
<evidence type="ECO:0000256" key="10">
    <source>
        <dbReference type="RuleBase" id="RU000488"/>
    </source>
</evidence>
<evidence type="ECO:0000256" key="3">
    <source>
        <dbReference type="ARBA" id="ARBA00022448"/>
    </source>
</evidence>
<evidence type="ECO:0000256" key="8">
    <source>
        <dbReference type="ARBA" id="ARBA00023136"/>
    </source>
</evidence>
<evidence type="ECO:0000256" key="2">
    <source>
        <dbReference type="ARBA" id="ARBA00006375"/>
    </source>
</evidence>
<proteinExistence type="inferred from homology"/>
<dbReference type="InterPro" id="IPR049563">
    <property type="entry name" value="TXTP-like"/>
</dbReference>
<evidence type="ECO:0000256" key="7">
    <source>
        <dbReference type="ARBA" id="ARBA00023128"/>
    </source>
</evidence>
<keyword evidence="8 9" id="KW-0472">Membrane</keyword>
<comment type="subcellular location">
    <subcellularLocation>
        <location evidence="1">Mitochondrion membrane</location>
        <topology evidence="1">Multi-pass membrane protein</topology>
    </subcellularLocation>
</comment>
<keyword evidence="7" id="KW-0496">Mitochondrion</keyword>
<dbReference type="EMBL" id="JAEPRB010000038">
    <property type="protein sequence ID" value="KAG2224726.1"/>
    <property type="molecule type" value="Genomic_DNA"/>
</dbReference>
<organism evidence="11 12">
    <name type="scientific">Circinella minor</name>
    <dbReference type="NCBI Taxonomy" id="1195481"/>
    <lineage>
        <taxon>Eukaryota</taxon>
        <taxon>Fungi</taxon>
        <taxon>Fungi incertae sedis</taxon>
        <taxon>Mucoromycota</taxon>
        <taxon>Mucoromycotina</taxon>
        <taxon>Mucoromycetes</taxon>
        <taxon>Mucorales</taxon>
        <taxon>Lichtheimiaceae</taxon>
        <taxon>Circinella</taxon>
    </lineage>
</organism>
<keyword evidence="6" id="KW-1133">Transmembrane helix</keyword>
<keyword evidence="4 9" id="KW-0812">Transmembrane</keyword>
<evidence type="ECO:0000256" key="6">
    <source>
        <dbReference type="ARBA" id="ARBA00022989"/>
    </source>
</evidence>
<dbReference type="InterPro" id="IPR023395">
    <property type="entry name" value="MCP_dom_sf"/>
</dbReference>
<dbReference type="OrthoDB" id="44467at2759"/>
<keyword evidence="5" id="KW-0677">Repeat</keyword>
<comment type="similarity">
    <text evidence="2 10">Belongs to the mitochondrial carrier (TC 2.A.29) family.</text>
</comment>
<protein>
    <submittedName>
        <fullName evidence="11">Uncharacterized protein</fullName>
    </submittedName>
</protein>
<dbReference type="SUPFAM" id="SSF103506">
    <property type="entry name" value="Mitochondrial carrier"/>
    <property type="match status" value="1"/>
</dbReference>
<evidence type="ECO:0000256" key="9">
    <source>
        <dbReference type="PROSITE-ProRule" id="PRU00282"/>
    </source>
</evidence>
<feature type="repeat" description="Solcar" evidence="9">
    <location>
        <begin position="112"/>
        <end position="198"/>
    </location>
</feature>
<dbReference type="InterPro" id="IPR018108">
    <property type="entry name" value="MCP_transmembrane"/>
</dbReference>
<dbReference type="PROSITE" id="PS50920">
    <property type="entry name" value="SOLCAR"/>
    <property type="match status" value="3"/>
</dbReference>
<dbReference type="FunFam" id="1.50.40.10:FF:000007">
    <property type="entry name" value="Mitochondrial tricarboxylate transport protein-like"/>
    <property type="match status" value="1"/>
</dbReference>
<dbReference type="GO" id="GO:0006843">
    <property type="term" value="P:mitochondrial citrate transmembrane transport"/>
    <property type="evidence" value="ECO:0007669"/>
    <property type="project" value="TreeGrafter"/>
</dbReference>